<feature type="transmembrane region" description="Helical" evidence="2">
    <location>
        <begin position="261"/>
        <end position="280"/>
    </location>
</feature>
<keyword evidence="2" id="KW-0472">Membrane</keyword>
<dbReference type="Proteomes" id="UP000823896">
    <property type="component" value="Unassembled WGS sequence"/>
</dbReference>
<sequence>MNYLDLDIALAQLLAYFVSEKGYTIVSVQQDRDDLWLIQPRNRNYPILRLCRESREELRRKQNYLRQVNRAICDLIHRESKIVVINVDGGAESFEDEEIRQVALLRNDDAAFARAFPDARGHLHKVEDARAELNRLSRQLEETRHRTSLWRTLVAMLPHKGMFVFALLIALSLLCSYAGIDAGFHREAVLSQHALWQLLSCSLIIGTPWALFQLPALFTLLMGADDLLPRRFAAAGCFGVLAGGLCLLLSGAQEAAAMPSALIAALWSAVCCELCLTRFWRFSFMRTYLLRLSIWCVIALLVPGAELAAAAGAAIAGALCVWISHLHERRDPRFIHVLMASLLLLGGIGAIAWF</sequence>
<keyword evidence="1" id="KW-0175">Coiled coil</keyword>
<protein>
    <submittedName>
        <fullName evidence="3">Uncharacterized protein</fullName>
    </submittedName>
</protein>
<evidence type="ECO:0000313" key="3">
    <source>
        <dbReference type="EMBL" id="HJC36889.1"/>
    </source>
</evidence>
<evidence type="ECO:0000256" key="1">
    <source>
        <dbReference type="SAM" id="Coils"/>
    </source>
</evidence>
<feature type="transmembrane region" description="Helical" evidence="2">
    <location>
        <begin position="232"/>
        <end position="249"/>
    </location>
</feature>
<feature type="transmembrane region" description="Helical" evidence="2">
    <location>
        <begin position="161"/>
        <end position="182"/>
    </location>
</feature>
<name>A0A9D2NS23_9FIRM</name>
<proteinExistence type="predicted"/>
<reference evidence="3" key="2">
    <citation type="submission" date="2021-04" db="EMBL/GenBank/DDBJ databases">
        <authorList>
            <person name="Gilroy R."/>
        </authorList>
    </citation>
    <scope>NUCLEOTIDE SEQUENCE</scope>
    <source>
        <strain evidence="3">CHK187-11901</strain>
    </source>
</reference>
<gene>
    <name evidence="3" type="ORF">H9702_07130</name>
</gene>
<dbReference type="EMBL" id="DWWM01000044">
    <property type="protein sequence ID" value="HJC36889.1"/>
    <property type="molecule type" value="Genomic_DNA"/>
</dbReference>
<comment type="caution">
    <text evidence="3">The sequence shown here is derived from an EMBL/GenBank/DDBJ whole genome shotgun (WGS) entry which is preliminary data.</text>
</comment>
<accession>A0A9D2NS23</accession>
<feature type="transmembrane region" description="Helical" evidence="2">
    <location>
        <begin position="334"/>
        <end position="353"/>
    </location>
</feature>
<evidence type="ECO:0000313" key="4">
    <source>
        <dbReference type="Proteomes" id="UP000823896"/>
    </source>
</evidence>
<feature type="coiled-coil region" evidence="1">
    <location>
        <begin position="119"/>
        <end position="146"/>
    </location>
</feature>
<reference evidence="3" key="1">
    <citation type="journal article" date="2021" name="PeerJ">
        <title>Extensive microbial diversity within the chicken gut microbiome revealed by metagenomics and culture.</title>
        <authorList>
            <person name="Gilroy R."/>
            <person name="Ravi A."/>
            <person name="Getino M."/>
            <person name="Pursley I."/>
            <person name="Horton D.L."/>
            <person name="Alikhan N.F."/>
            <person name="Baker D."/>
            <person name="Gharbi K."/>
            <person name="Hall N."/>
            <person name="Watson M."/>
            <person name="Adriaenssens E.M."/>
            <person name="Foster-Nyarko E."/>
            <person name="Jarju S."/>
            <person name="Secka A."/>
            <person name="Antonio M."/>
            <person name="Oren A."/>
            <person name="Chaudhuri R.R."/>
            <person name="La Ragione R."/>
            <person name="Hildebrand F."/>
            <person name="Pallen M.J."/>
        </authorList>
    </citation>
    <scope>NUCLEOTIDE SEQUENCE</scope>
    <source>
        <strain evidence="3">CHK187-11901</strain>
    </source>
</reference>
<keyword evidence="2" id="KW-1133">Transmembrane helix</keyword>
<organism evidence="3 4">
    <name type="scientific">Candidatus Merdibacter merdavium</name>
    <dbReference type="NCBI Taxonomy" id="2838692"/>
    <lineage>
        <taxon>Bacteria</taxon>
        <taxon>Bacillati</taxon>
        <taxon>Bacillota</taxon>
        <taxon>Erysipelotrichia</taxon>
        <taxon>Erysipelotrichales</taxon>
        <taxon>Erysipelotrichaceae</taxon>
        <taxon>Merdibacter</taxon>
    </lineage>
</organism>
<feature type="transmembrane region" description="Helical" evidence="2">
    <location>
        <begin position="194"/>
        <end position="212"/>
    </location>
</feature>
<keyword evidence="2" id="KW-0812">Transmembrane</keyword>
<evidence type="ECO:0000256" key="2">
    <source>
        <dbReference type="SAM" id="Phobius"/>
    </source>
</evidence>
<feature type="transmembrane region" description="Helical" evidence="2">
    <location>
        <begin position="292"/>
        <end position="322"/>
    </location>
</feature>
<dbReference type="AlphaFoldDB" id="A0A9D2NS23"/>